<dbReference type="Pfam" id="PF00999">
    <property type="entry name" value="Na_H_Exchanger"/>
    <property type="match status" value="1"/>
</dbReference>
<keyword evidence="7" id="KW-0406">Ion transport</keyword>
<feature type="transmembrane region" description="Helical" evidence="11">
    <location>
        <begin position="434"/>
        <end position="456"/>
    </location>
</feature>
<dbReference type="GO" id="GO:1902600">
    <property type="term" value="P:proton transmembrane transport"/>
    <property type="evidence" value="ECO:0007669"/>
    <property type="project" value="InterPro"/>
</dbReference>
<dbReference type="Gene3D" id="1.20.1530.20">
    <property type="match status" value="1"/>
</dbReference>
<keyword evidence="14" id="KW-1185">Reference proteome</keyword>
<evidence type="ECO:0000256" key="8">
    <source>
        <dbReference type="ARBA" id="ARBA00023136"/>
    </source>
</evidence>
<dbReference type="InterPro" id="IPR038770">
    <property type="entry name" value="Na+/solute_symporter_sf"/>
</dbReference>
<dbReference type="GO" id="GO:0006814">
    <property type="term" value="P:sodium ion transport"/>
    <property type="evidence" value="ECO:0007669"/>
    <property type="project" value="UniProtKB-KW"/>
</dbReference>
<evidence type="ECO:0000256" key="2">
    <source>
        <dbReference type="ARBA" id="ARBA00022448"/>
    </source>
</evidence>
<feature type="domain" description="Cation/H+ exchanger transmembrane" evidence="12">
    <location>
        <begin position="52"/>
        <end position="269"/>
    </location>
</feature>
<comment type="subcellular location">
    <subcellularLocation>
        <location evidence="1">Membrane</location>
        <topology evidence="1">Multi-pass membrane protein</topology>
    </subcellularLocation>
</comment>
<keyword evidence="6" id="KW-0915">Sodium</keyword>
<organism evidence="13 14">
    <name type="scientific">Claviceps pusilla</name>
    <dbReference type="NCBI Taxonomy" id="123648"/>
    <lineage>
        <taxon>Eukaryota</taxon>
        <taxon>Fungi</taxon>
        <taxon>Dikarya</taxon>
        <taxon>Ascomycota</taxon>
        <taxon>Pezizomycotina</taxon>
        <taxon>Sordariomycetes</taxon>
        <taxon>Hypocreomycetidae</taxon>
        <taxon>Hypocreales</taxon>
        <taxon>Clavicipitaceae</taxon>
        <taxon>Claviceps</taxon>
    </lineage>
</organism>
<feature type="transmembrane region" description="Helical" evidence="11">
    <location>
        <begin position="38"/>
        <end position="66"/>
    </location>
</feature>
<dbReference type="GO" id="GO:0015297">
    <property type="term" value="F:antiporter activity"/>
    <property type="evidence" value="ECO:0007669"/>
    <property type="project" value="UniProtKB-KW"/>
</dbReference>
<dbReference type="InterPro" id="IPR006153">
    <property type="entry name" value="Cation/H_exchanger_TM"/>
</dbReference>
<feature type="transmembrane region" description="Helical" evidence="11">
    <location>
        <begin position="476"/>
        <end position="499"/>
    </location>
</feature>
<reference evidence="13" key="1">
    <citation type="journal article" date="2020" name="bioRxiv">
        <title>Whole genome comparisons of ergot fungi reveals the divergence and evolution of species within the genus Claviceps are the result of varying mechanisms driving genome evolution and host range expansion.</title>
        <authorList>
            <person name="Wyka S.A."/>
            <person name="Mondo S.J."/>
            <person name="Liu M."/>
            <person name="Dettman J."/>
            <person name="Nalam V."/>
            <person name="Broders K.D."/>
        </authorList>
    </citation>
    <scope>NUCLEOTIDE SEQUENCE</scope>
    <source>
        <strain evidence="13">CCC 602</strain>
    </source>
</reference>
<feature type="region of interest" description="Disordered" evidence="10">
    <location>
        <begin position="271"/>
        <end position="301"/>
    </location>
</feature>
<evidence type="ECO:0000256" key="11">
    <source>
        <dbReference type="SAM" id="Phobius"/>
    </source>
</evidence>
<keyword evidence="4 11" id="KW-0812">Transmembrane</keyword>
<evidence type="ECO:0000313" key="14">
    <source>
        <dbReference type="Proteomes" id="UP000748025"/>
    </source>
</evidence>
<sequence>MSKAELLSLPYHEPDITTILKQSSLLILLNVVNFLLNRFLYCGLIVQILVETAIVQLGFLCLLVLVHEGGLSTCPKSLRANVWVSMAVAITGISIPIGLSFLLVRLTNATPLQCFAAGVSLSFTSLGTTFTVLATSGPTKSRLGVVLTTAAMMDDVVGLVLVQVISNLGKEGASITASIVVRPVLVSIGFIVFTPLICAFLVKPPTRRISQARKRLSPGVCDRLIGSERMSLFAHMLILLGYVTGASYVGTSNLFAAYIAGASISCPSANEDPASHSVNEDDESSSGLPSGPQTSRETPSASGLQVYERFFLAAVHRASIAFSIPITKVFFADIVWKGFVYAMLMILAKLACGAKQVFLQRFTLSMGVLRADKTSNPTKTQPAVLHNFPRTRRSAKIQAEASRKKDNGKSVANGDSEQDGHDSAVPATHTSRSLYPASIIGCAMVARGGLGFLISSLAESNNVFSSSLGTNSSSDLFIIVIWAIVLCTILGPVAVGLLVRRVRKLQNNAKREGQSVHRDVLGGWGIS</sequence>
<protein>
    <recommendedName>
        <fullName evidence="12">Cation/H+ exchanger transmembrane domain-containing protein</fullName>
    </recommendedName>
</protein>
<proteinExistence type="predicted"/>
<evidence type="ECO:0000256" key="7">
    <source>
        <dbReference type="ARBA" id="ARBA00023065"/>
    </source>
</evidence>
<evidence type="ECO:0000256" key="10">
    <source>
        <dbReference type="SAM" id="MobiDB-lite"/>
    </source>
</evidence>
<gene>
    <name evidence="13" type="ORF">E4U43_006817</name>
</gene>
<dbReference type="PANTHER" id="PTHR43562">
    <property type="entry name" value="NAPA-TYPE SODIUM/HYDROGEN ANTIPORTER"/>
    <property type="match status" value="1"/>
</dbReference>
<evidence type="ECO:0000256" key="9">
    <source>
        <dbReference type="ARBA" id="ARBA00023201"/>
    </source>
</evidence>
<evidence type="ECO:0000256" key="4">
    <source>
        <dbReference type="ARBA" id="ARBA00022692"/>
    </source>
</evidence>
<keyword evidence="8 11" id="KW-0472">Membrane</keyword>
<keyword evidence="9" id="KW-0739">Sodium transport</keyword>
<keyword evidence="5 11" id="KW-1133">Transmembrane helix</keyword>
<evidence type="ECO:0000256" key="3">
    <source>
        <dbReference type="ARBA" id="ARBA00022449"/>
    </source>
</evidence>
<evidence type="ECO:0000256" key="6">
    <source>
        <dbReference type="ARBA" id="ARBA00023053"/>
    </source>
</evidence>
<dbReference type="OrthoDB" id="1288932at2759"/>
<feature type="compositionally biased region" description="Polar residues" evidence="10">
    <location>
        <begin position="285"/>
        <end position="301"/>
    </location>
</feature>
<dbReference type="Proteomes" id="UP000748025">
    <property type="component" value="Unassembled WGS sequence"/>
</dbReference>
<evidence type="ECO:0000256" key="1">
    <source>
        <dbReference type="ARBA" id="ARBA00004141"/>
    </source>
</evidence>
<feature type="transmembrane region" description="Helical" evidence="11">
    <location>
        <begin position="115"/>
        <end position="136"/>
    </location>
</feature>
<dbReference type="PANTHER" id="PTHR43562:SF3">
    <property type="entry name" value="SODIUM ION_PROTON EXCHANGER (EUROFUNG)"/>
    <property type="match status" value="1"/>
</dbReference>
<accession>A0A9P7NFD4</accession>
<keyword evidence="3" id="KW-0050">Antiport</keyword>
<feature type="transmembrane region" description="Helical" evidence="11">
    <location>
        <begin position="184"/>
        <end position="202"/>
    </location>
</feature>
<evidence type="ECO:0000313" key="13">
    <source>
        <dbReference type="EMBL" id="KAG6014213.1"/>
    </source>
</evidence>
<evidence type="ECO:0000259" key="12">
    <source>
        <dbReference type="Pfam" id="PF00999"/>
    </source>
</evidence>
<feature type="transmembrane region" description="Helical" evidence="11">
    <location>
        <begin position="143"/>
        <end position="164"/>
    </location>
</feature>
<feature type="transmembrane region" description="Helical" evidence="11">
    <location>
        <begin position="232"/>
        <end position="250"/>
    </location>
</feature>
<feature type="region of interest" description="Disordered" evidence="10">
    <location>
        <begin position="394"/>
        <end position="427"/>
    </location>
</feature>
<dbReference type="AlphaFoldDB" id="A0A9P7NFD4"/>
<name>A0A9P7NFD4_9HYPO</name>
<feature type="transmembrane region" description="Helical" evidence="11">
    <location>
        <begin position="78"/>
        <end position="103"/>
    </location>
</feature>
<comment type="caution">
    <text evidence="13">The sequence shown here is derived from an EMBL/GenBank/DDBJ whole genome shotgun (WGS) entry which is preliminary data.</text>
</comment>
<dbReference type="GO" id="GO:0016020">
    <property type="term" value="C:membrane"/>
    <property type="evidence" value="ECO:0007669"/>
    <property type="project" value="UniProtKB-SubCell"/>
</dbReference>
<feature type="transmembrane region" description="Helical" evidence="11">
    <location>
        <begin position="334"/>
        <end position="352"/>
    </location>
</feature>
<keyword evidence="2" id="KW-0813">Transport</keyword>
<dbReference type="EMBL" id="SRPW01000487">
    <property type="protein sequence ID" value="KAG6014213.1"/>
    <property type="molecule type" value="Genomic_DNA"/>
</dbReference>
<evidence type="ECO:0000256" key="5">
    <source>
        <dbReference type="ARBA" id="ARBA00022989"/>
    </source>
</evidence>